<accession>A0A9P1DII0</accession>
<keyword evidence="5" id="KW-1185">Reference proteome</keyword>
<gene>
    <name evidence="2" type="ORF">C1SCF055_LOCUS36202</name>
</gene>
<evidence type="ECO:0000313" key="2">
    <source>
        <dbReference type="EMBL" id="CAI4010989.1"/>
    </source>
</evidence>
<sequence length="217" mass="23682">MNHDESQPTPGLEDLLGHFYRAHGTVSNCAMDGDTRRWVGQTVEATAISGCNLLRSMLSDVGDMVCCLSGVGMAMPMSMAHVGSVAGLSRPPSRCEMLPGPPRRRKPFEELSDRLSLDGLLKESPLRLFRPGPSWNENVEPSPPSLDSEPPNLEAEIHSESMGTKDGLQSFSPVEASEGDIELVNDANLQEVYYLDDRIVEGPERPPGTAMSVWYLV</sequence>
<proteinExistence type="predicted"/>
<evidence type="ECO:0000313" key="4">
    <source>
        <dbReference type="EMBL" id="CAL4798301.1"/>
    </source>
</evidence>
<evidence type="ECO:0000256" key="1">
    <source>
        <dbReference type="SAM" id="MobiDB-lite"/>
    </source>
</evidence>
<feature type="region of interest" description="Disordered" evidence="1">
    <location>
        <begin position="131"/>
        <end position="152"/>
    </location>
</feature>
<reference evidence="3" key="2">
    <citation type="submission" date="2024-04" db="EMBL/GenBank/DDBJ databases">
        <authorList>
            <person name="Chen Y."/>
            <person name="Shah S."/>
            <person name="Dougan E. K."/>
            <person name="Thang M."/>
            <person name="Chan C."/>
        </authorList>
    </citation>
    <scope>NUCLEOTIDE SEQUENCE [LARGE SCALE GENOMIC DNA]</scope>
</reference>
<dbReference type="EMBL" id="CAMXCT010004990">
    <property type="protein sequence ID" value="CAI4010989.1"/>
    <property type="molecule type" value="Genomic_DNA"/>
</dbReference>
<evidence type="ECO:0000313" key="5">
    <source>
        <dbReference type="Proteomes" id="UP001152797"/>
    </source>
</evidence>
<reference evidence="2" key="1">
    <citation type="submission" date="2022-10" db="EMBL/GenBank/DDBJ databases">
        <authorList>
            <person name="Chen Y."/>
            <person name="Dougan E. K."/>
            <person name="Chan C."/>
            <person name="Rhodes N."/>
            <person name="Thang M."/>
        </authorList>
    </citation>
    <scope>NUCLEOTIDE SEQUENCE</scope>
</reference>
<dbReference type="EMBL" id="CAMXCT020004990">
    <property type="protein sequence ID" value="CAL1164364.1"/>
    <property type="molecule type" value="Genomic_DNA"/>
</dbReference>
<protein>
    <submittedName>
        <fullName evidence="4">Fructose-1-phosphate phosphatase YqaB</fullName>
    </submittedName>
</protein>
<dbReference type="Proteomes" id="UP001152797">
    <property type="component" value="Unassembled WGS sequence"/>
</dbReference>
<dbReference type="EMBL" id="CAMXCT030004990">
    <property type="protein sequence ID" value="CAL4798301.1"/>
    <property type="molecule type" value="Genomic_DNA"/>
</dbReference>
<organism evidence="2">
    <name type="scientific">Cladocopium goreaui</name>
    <dbReference type="NCBI Taxonomy" id="2562237"/>
    <lineage>
        <taxon>Eukaryota</taxon>
        <taxon>Sar</taxon>
        <taxon>Alveolata</taxon>
        <taxon>Dinophyceae</taxon>
        <taxon>Suessiales</taxon>
        <taxon>Symbiodiniaceae</taxon>
        <taxon>Cladocopium</taxon>
    </lineage>
</organism>
<name>A0A9P1DII0_9DINO</name>
<dbReference type="OrthoDB" id="408459at2759"/>
<comment type="caution">
    <text evidence="2">The sequence shown here is derived from an EMBL/GenBank/DDBJ whole genome shotgun (WGS) entry which is preliminary data.</text>
</comment>
<evidence type="ECO:0000313" key="3">
    <source>
        <dbReference type="EMBL" id="CAL1164364.1"/>
    </source>
</evidence>
<dbReference type="AlphaFoldDB" id="A0A9P1DII0"/>